<sequence length="438" mass="52217">MFKFILYLIFIFFYLIFFKNIYMIMNMFMLMILMFMFLNMNYLFMNSIAFYLSYDILSFGLILLSMWICMLMIQTCKFNNFMFLLNLILLLLFLIMTFISMNLFFFYFFFESSLIPIMIMILGWGYQYERMNAMMYLMMYTLFASLPLMLSIFYLMKLKMLLIFLLMKNYTLNNMILMLSMIFAFLFKMPMFFIHLWLPKAHVEAPVFGSMILAGVLLKLGGYGLIRIINLFKMSILEFNYLVISINLIGGIFMSLICYYQIDMKMLIAYSSVVHMSLLICGLFTLNLWSINGAYTLMIGHGLCSSGLFYIINMIYERTNTRNMILNKSMINFMPNISFWWFLLLSSNMAAPFSMNLFGEISLIHNLLNWSFLNLIFLMLFSLLSVGYSLYLFINIQHGKMNIFKFQMGNMKEYLLLMLHWIPLNLMFIKMSFFMLIF</sequence>
<keyword evidence="10 17" id="KW-0249">Electron transport</keyword>
<keyword evidence="6 17" id="KW-0813">Transport</keyword>
<comment type="function">
    <text evidence="17">Core subunit of the mitochondrial membrane respiratory chain NADH dehydrogenase (Complex I) which catalyzes electron transfer from NADH through the respiratory chain, using ubiquinone as an electron acceptor. Essential for the catalytic activity and assembly of complex I.</text>
</comment>
<evidence type="ECO:0000256" key="4">
    <source>
        <dbReference type="ARBA" id="ARBA00012944"/>
    </source>
</evidence>
<feature type="transmembrane region" description="Helical" evidence="17">
    <location>
        <begin position="414"/>
        <end position="437"/>
    </location>
</feature>
<evidence type="ECO:0000256" key="13">
    <source>
        <dbReference type="ARBA" id="ARBA00023075"/>
    </source>
</evidence>
<feature type="transmembrane region" description="Helical" evidence="17">
    <location>
        <begin position="105"/>
        <end position="125"/>
    </location>
</feature>
<dbReference type="AlphaFoldDB" id="A0A076EBC5"/>
<keyword evidence="14 17" id="KW-0496">Mitochondrion</keyword>
<dbReference type="Pfam" id="PF01059">
    <property type="entry name" value="Oxidored_q5_N"/>
    <property type="match status" value="1"/>
</dbReference>
<evidence type="ECO:0000256" key="3">
    <source>
        <dbReference type="ARBA" id="ARBA00009025"/>
    </source>
</evidence>
<evidence type="ECO:0000313" key="20">
    <source>
        <dbReference type="EMBL" id="AII02277.1"/>
    </source>
</evidence>
<dbReference type="InterPro" id="IPR003918">
    <property type="entry name" value="NADH_UbQ_OxRdtase"/>
</dbReference>
<gene>
    <name evidence="20" type="primary">ND4</name>
</gene>
<feature type="transmembrane region" description="Helical" evidence="17">
    <location>
        <begin position="205"/>
        <end position="229"/>
    </location>
</feature>
<keyword evidence="12 17" id="KW-0520">NAD</keyword>
<evidence type="ECO:0000256" key="1">
    <source>
        <dbReference type="ARBA" id="ARBA00003257"/>
    </source>
</evidence>
<comment type="subcellular location">
    <subcellularLocation>
        <location evidence="2 17">Mitochondrion membrane</location>
        <topology evidence="2 17">Multi-pass membrane protein</topology>
    </subcellularLocation>
</comment>
<dbReference type="PANTHER" id="PTHR43507">
    <property type="entry name" value="NADH-UBIQUINONE OXIDOREDUCTASE CHAIN 4"/>
    <property type="match status" value="1"/>
</dbReference>
<evidence type="ECO:0000256" key="14">
    <source>
        <dbReference type="ARBA" id="ARBA00023128"/>
    </source>
</evidence>
<feature type="transmembrane region" description="Helical" evidence="17">
    <location>
        <begin position="7"/>
        <end position="36"/>
    </location>
</feature>
<feature type="transmembrane region" description="Helical" evidence="17">
    <location>
        <begin position="337"/>
        <end position="358"/>
    </location>
</feature>
<feature type="transmembrane region" description="Helical" evidence="17">
    <location>
        <begin position="176"/>
        <end position="198"/>
    </location>
</feature>
<reference evidence="20" key="1">
    <citation type="journal article" date="2014" name="Mol. Phylogenet. Evol.">
        <title>Towards a mitogenomic phylogeny of Lepidoptera.</title>
        <authorList>
            <person name="Timmermans M.J."/>
            <person name="Lees D.C."/>
            <person name="Simonsen T.J."/>
        </authorList>
    </citation>
    <scope>NUCLEOTIDE SEQUENCE</scope>
</reference>
<evidence type="ECO:0000256" key="16">
    <source>
        <dbReference type="ARBA" id="ARBA00049551"/>
    </source>
</evidence>
<dbReference type="PANTHER" id="PTHR43507:SF20">
    <property type="entry name" value="NADH-UBIQUINONE OXIDOREDUCTASE CHAIN 4"/>
    <property type="match status" value="1"/>
</dbReference>
<feature type="transmembrane region" description="Helical" evidence="17">
    <location>
        <begin position="81"/>
        <end position="99"/>
    </location>
</feature>
<feature type="transmembrane region" description="Helical" evidence="17">
    <location>
        <begin position="137"/>
        <end position="156"/>
    </location>
</feature>
<feature type="domain" description="NADH:ubiquinone oxidoreductase chain 4 N-terminal" evidence="19">
    <location>
        <begin position="1"/>
        <end position="97"/>
    </location>
</feature>
<feature type="transmembrane region" description="Helical" evidence="17">
    <location>
        <begin position="370"/>
        <end position="394"/>
    </location>
</feature>
<keyword evidence="7 17" id="KW-0679">Respiratory chain</keyword>
<keyword evidence="8 17" id="KW-0812">Transmembrane</keyword>
<dbReference type="Pfam" id="PF00361">
    <property type="entry name" value="Proton_antipo_M"/>
    <property type="match status" value="1"/>
</dbReference>
<evidence type="ECO:0000256" key="8">
    <source>
        <dbReference type="ARBA" id="ARBA00022692"/>
    </source>
</evidence>
<dbReference type="EC" id="7.1.1.2" evidence="4 17"/>
<dbReference type="PRINTS" id="PR01437">
    <property type="entry name" value="NUOXDRDTASE4"/>
</dbReference>
<evidence type="ECO:0000256" key="12">
    <source>
        <dbReference type="ARBA" id="ARBA00023027"/>
    </source>
</evidence>
<name>A0A076EBC5_9NEOP</name>
<evidence type="ECO:0000256" key="11">
    <source>
        <dbReference type="ARBA" id="ARBA00022989"/>
    </source>
</evidence>
<evidence type="ECO:0000256" key="6">
    <source>
        <dbReference type="ARBA" id="ARBA00022448"/>
    </source>
</evidence>
<evidence type="ECO:0000256" key="7">
    <source>
        <dbReference type="ARBA" id="ARBA00022660"/>
    </source>
</evidence>
<keyword evidence="11 17" id="KW-1133">Transmembrane helix</keyword>
<evidence type="ECO:0000256" key="10">
    <source>
        <dbReference type="ARBA" id="ARBA00022982"/>
    </source>
</evidence>
<evidence type="ECO:0000256" key="15">
    <source>
        <dbReference type="ARBA" id="ARBA00023136"/>
    </source>
</evidence>
<evidence type="ECO:0000256" key="17">
    <source>
        <dbReference type="RuleBase" id="RU003297"/>
    </source>
</evidence>
<evidence type="ECO:0000259" key="19">
    <source>
        <dbReference type="Pfam" id="PF01059"/>
    </source>
</evidence>
<comment type="similarity">
    <text evidence="3 17">Belongs to the complex I subunit 4 family.</text>
</comment>
<protein>
    <recommendedName>
        <fullName evidence="5 17">NADH-ubiquinone oxidoreductase chain 4</fullName>
        <ecNumber evidence="4 17">7.1.1.2</ecNumber>
    </recommendedName>
</protein>
<organism evidence="20">
    <name type="scientific">Micropterix calthella</name>
    <dbReference type="NCBI Taxonomy" id="41027"/>
    <lineage>
        <taxon>Eukaryota</taxon>
        <taxon>Metazoa</taxon>
        <taxon>Ecdysozoa</taxon>
        <taxon>Arthropoda</taxon>
        <taxon>Hexapoda</taxon>
        <taxon>Insecta</taxon>
        <taxon>Pterygota</taxon>
        <taxon>Neoptera</taxon>
        <taxon>Endopterygota</taxon>
        <taxon>Lepidoptera</taxon>
        <taxon>Zeugloptera</taxon>
        <taxon>Micropterigidae</taxon>
        <taxon>Micropterix</taxon>
    </lineage>
</organism>
<geneLocation type="mitochondrion" evidence="20"/>
<dbReference type="GO" id="GO:0015990">
    <property type="term" value="P:electron transport coupled proton transport"/>
    <property type="evidence" value="ECO:0007669"/>
    <property type="project" value="TreeGrafter"/>
</dbReference>
<dbReference type="GO" id="GO:0003954">
    <property type="term" value="F:NADH dehydrogenase activity"/>
    <property type="evidence" value="ECO:0007669"/>
    <property type="project" value="TreeGrafter"/>
</dbReference>
<dbReference type="InterPro" id="IPR001750">
    <property type="entry name" value="ND/Mrp_TM"/>
</dbReference>
<feature type="transmembrane region" description="Helical" evidence="17">
    <location>
        <begin position="267"/>
        <end position="289"/>
    </location>
</feature>
<dbReference type="GO" id="GO:0031966">
    <property type="term" value="C:mitochondrial membrane"/>
    <property type="evidence" value="ECO:0007669"/>
    <property type="project" value="UniProtKB-SubCell"/>
</dbReference>
<dbReference type="InterPro" id="IPR000260">
    <property type="entry name" value="NADH4_N"/>
</dbReference>
<evidence type="ECO:0000256" key="2">
    <source>
        <dbReference type="ARBA" id="ARBA00004225"/>
    </source>
</evidence>
<dbReference type="GO" id="GO:0008137">
    <property type="term" value="F:NADH dehydrogenase (ubiquinone) activity"/>
    <property type="evidence" value="ECO:0007669"/>
    <property type="project" value="UniProtKB-UniRule"/>
</dbReference>
<keyword evidence="13 17" id="KW-0830">Ubiquinone</keyword>
<comment type="catalytic activity">
    <reaction evidence="16 17">
        <text>a ubiquinone + NADH + 5 H(+)(in) = a ubiquinol + NAD(+) + 4 H(+)(out)</text>
        <dbReference type="Rhea" id="RHEA:29091"/>
        <dbReference type="Rhea" id="RHEA-COMP:9565"/>
        <dbReference type="Rhea" id="RHEA-COMP:9566"/>
        <dbReference type="ChEBI" id="CHEBI:15378"/>
        <dbReference type="ChEBI" id="CHEBI:16389"/>
        <dbReference type="ChEBI" id="CHEBI:17976"/>
        <dbReference type="ChEBI" id="CHEBI:57540"/>
        <dbReference type="ChEBI" id="CHEBI:57945"/>
        <dbReference type="EC" id="7.1.1.2"/>
    </reaction>
</comment>
<dbReference type="GO" id="GO:0048039">
    <property type="term" value="F:ubiquinone binding"/>
    <property type="evidence" value="ECO:0007669"/>
    <property type="project" value="TreeGrafter"/>
</dbReference>
<accession>A0A076EBC5</accession>
<feature type="transmembrane region" description="Helical" evidence="17">
    <location>
        <begin position="48"/>
        <end position="69"/>
    </location>
</feature>
<comment type="function">
    <text evidence="1">Core subunit of the mitochondrial membrane respiratory chain NADH dehydrogenase (Complex I) that is believed to belong to the minimal assembly required for catalysis. Complex I functions in the transfer of electrons from NADH to the respiratory chain. The immediate electron acceptor for the enzyme is believed to be ubiquinone.</text>
</comment>
<evidence type="ECO:0000256" key="9">
    <source>
        <dbReference type="ARBA" id="ARBA00022967"/>
    </source>
</evidence>
<dbReference type="GO" id="GO:0042773">
    <property type="term" value="P:ATP synthesis coupled electron transport"/>
    <property type="evidence" value="ECO:0007669"/>
    <property type="project" value="InterPro"/>
</dbReference>
<feature type="transmembrane region" description="Helical" evidence="17">
    <location>
        <begin position="295"/>
        <end position="316"/>
    </location>
</feature>
<feature type="domain" description="NADH:quinone oxidoreductase/Mrp antiporter transmembrane" evidence="18">
    <location>
        <begin position="100"/>
        <end position="382"/>
    </location>
</feature>
<keyword evidence="9" id="KW-1278">Translocase</keyword>
<proteinExistence type="inferred from homology"/>
<evidence type="ECO:0000259" key="18">
    <source>
        <dbReference type="Pfam" id="PF00361"/>
    </source>
</evidence>
<evidence type="ECO:0000256" key="5">
    <source>
        <dbReference type="ARBA" id="ARBA00021006"/>
    </source>
</evidence>
<dbReference type="EMBL" id="KJ508040">
    <property type="protein sequence ID" value="AII02277.1"/>
    <property type="molecule type" value="Genomic_DNA"/>
</dbReference>
<keyword evidence="15 17" id="KW-0472">Membrane</keyword>
<feature type="transmembrane region" description="Helical" evidence="17">
    <location>
        <begin position="241"/>
        <end position="260"/>
    </location>
</feature>